<dbReference type="eggNOG" id="ENOG502SQJK">
    <property type="taxonomic scope" value="Eukaryota"/>
</dbReference>
<dbReference type="STRING" id="1182541.W9YWC5"/>
<keyword evidence="1" id="KW-0472">Membrane</keyword>
<evidence type="ECO:0008006" key="4">
    <source>
        <dbReference type="Google" id="ProtNLM"/>
    </source>
</evidence>
<dbReference type="GeneID" id="19157258"/>
<protein>
    <recommendedName>
        <fullName evidence="4">Acetyltransferase</fullName>
    </recommendedName>
</protein>
<dbReference type="EMBL" id="AMWN01000002">
    <property type="protein sequence ID" value="EXJ93965.1"/>
    <property type="molecule type" value="Genomic_DNA"/>
</dbReference>
<evidence type="ECO:0000313" key="3">
    <source>
        <dbReference type="Proteomes" id="UP000019484"/>
    </source>
</evidence>
<name>W9YWC5_9EURO</name>
<reference evidence="2 3" key="1">
    <citation type="submission" date="2013-03" db="EMBL/GenBank/DDBJ databases">
        <title>The Genome Sequence of Capronia coronata CBS 617.96.</title>
        <authorList>
            <consortium name="The Broad Institute Genomics Platform"/>
            <person name="Cuomo C."/>
            <person name="de Hoog S."/>
            <person name="Gorbushina A."/>
            <person name="Walker B."/>
            <person name="Young S.K."/>
            <person name="Zeng Q."/>
            <person name="Gargeya S."/>
            <person name="Fitzgerald M."/>
            <person name="Haas B."/>
            <person name="Abouelleil A."/>
            <person name="Allen A.W."/>
            <person name="Alvarado L."/>
            <person name="Arachchi H.M."/>
            <person name="Berlin A.M."/>
            <person name="Chapman S.B."/>
            <person name="Gainer-Dewar J."/>
            <person name="Goldberg J."/>
            <person name="Griggs A."/>
            <person name="Gujja S."/>
            <person name="Hansen M."/>
            <person name="Howarth C."/>
            <person name="Imamovic A."/>
            <person name="Ireland A."/>
            <person name="Larimer J."/>
            <person name="McCowan C."/>
            <person name="Murphy C."/>
            <person name="Pearson M."/>
            <person name="Poon T.W."/>
            <person name="Priest M."/>
            <person name="Roberts A."/>
            <person name="Saif S."/>
            <person name="Shea T."/>
            <person name="Sisk P."/>
            <person name="Sykes S."/>
            <person name="Wortman J."/>
            <person name="Nusbaum C."/>
            <person name="Birren B."/>
        </authorList>
    </citation>
    <scope>NUCLEOTIDE SEQUENCE [LARGE SCALE GENOMIC DNA]</scope>
    <source>
        <strain evidence="2 3">CBS 617.96</strain>
    </source>
</reference>
<dbReference type="InterPro" id="IPR046580">
    <property type="entry name" value="DUF6640"/>
</dbReference>
<evidence type="ECO:0000256" key="1">
    <source>
        <dbReference type="SAM" id="Phobius"/>
    </source>
</evidence>
<keyword evidence="1" id="KW-0812">Transmembrane</keyword>
<feature type="transmembrane region" description="Helical" evidence="1">
    <location>
        <begin position="114"/>
        <end position="133"/>
    </location>
</feature>
<dbReference type="RefSeq" id="XP_007721459.1">
    <property type="nucleotide sequence ID" value="XM_007723269.1"/>
</dbReference>
<dbReference type="HOGENOM" id="CLU_120565_0_0_1"/>
<evidence type="ECO:0000313" key="2">
    <source>
        <dbReference type="EMBL" id="EXJ93965.1"/>
    </source>
</evidence>
<gene>
    <name evidence="2" type="ORF">A1O1_02358</name>
</gene>
<keyword evidence="1" id="KW-1133">Transmembrane helix</keyword>
<accession>W9YWC5</accession>
<dbReference type="Pfam" id="PF20345">
    <property type="entry name" value="DUF6640"/>
    <property type="match status" value="1"/>
</dbReference>
<feature type="transmembrane region" description="Helical" evidence="1">
    <location>
        <begin position="12"/>
        <end position="30"/>
    </location>
</feature>
<dbReference type="Proteomes" id="UP000019484">
    <property type="component" value="Unassembled WGS sequence"/>
</dbReference>
<sequence>MAQVPPVTPGRICLSLVALSTSISCYIADWNDTHVKNPNWPPHARFHNGQTMSMGLSLGLLTAYFTWRPVRDIRVAKDSITTAALVGTLYWATGVSAILYPGTKWVDPEFGEGAPQRGVFLAHAALVWIGRWLELRRLDAAGKTKSG</sequence>
<proteinExistence type="predicted"/>
<dbReference type="AlphaFoldDB" id="W9YWC5"/>
<keyword evidence="3" id="KW-1185">Reference proteome</keyword>
<organism evidence="2 3">
    <name type="scientific">Capronia coronata CBS 617.96</name>
    <dbReference type="NCBI Taxonomy" id="1182541"/>
    <lineage>
        <taxon>Eukaryota</taxon>
        <taxon>Fungi</taxon>
        <taxon>Dikarya</taxon>
        <taxon>Ascomycota</taxon>
        <taxon>Pezizomycotina</taxon>
        <taxon>Eurotiomycetes</taxon>
        <taxon>Chaetothyriomycetidae</taxon>
        <taxon>Chaetothyriales</taxon>
        <taxon>Herpotrichiellaceae</taxon>
        <taxon>Capronia</taxon>
    </lineage>
</organism>
<dbReference type="OrthoDB" id="2819018at2759"/>
<feature type="transmembrane region" description="Helical" evidence="1">
    <location>
        <begin position="79"/>
        <end position="102"/>
    </location>
</feature>
<comment type="caution">
    <text evidence="2">The sequence shown here is derived from an EMBL/GenBank/DDBJ whole genome shotgun (WGS) entry which is preliminary data.</text>
</comment>
<feature type="transmembrane region" description="Helical" evidence="1">
    <location>
        <begin position="50"/>
        <end position="67"/>
    </location>
</feature>